<protein>
    <recommendedName>
        <fullName evidence="2">SCP domain-containing protein</fullName>
    </recommendedName>
</protein>
<dbReference type="InterPro" id="IPR014044">
    <property type="entry name" value="CAP_dom"/>
</dbReference>
<dbReference type="PANTHER" id="PTHR31157">
    <property type="entry name" value="SCP DOMAIN-CONTAINING PROTEIN"/>
    <property type="match status" value="1"/>
</dbReference>
<feature type="region of interest" description="Disordered" evidence="1">
    <location>
        <begin position="1"/>
        <end position="65"/>
    </location>
</feature>
<dbReference type="CDD" id="cd05379">
    <property type="entry name" value="CAP_bacterial"/>
    <property type="match status" value="1"/>
</dbReference>
<name>A0A645FEM0_9ZZZZ</name>
<dbReference type="NCBIfam" id="TIGR02909">
    <property type="entry name" value="spore_YkwD"/>
    <property type="match status" value="1"/>
</dbReference>
<feature type="compositionally biased region" description="Polar residues" evidence="1">
    <location>
        <begin position="53"/>
        <end position="65"/>
    </location>
</feature>
<proteinExistence type="predicted"/>
<dbReference type="InterPro" id="IPR014258">
    <property type="entry name" value="CAP_domain_YkwD-like"/>
</dbReference>
<feature type="compositionally biased region" description="Low complexity" evidence="1">
    <location>
        <begin position="11"/>
        <end position="32"/>
    </location>
</feature>
<dbReference type="PANTHER" id="PTHR31157:SF1">
    <property type="entry name" value="SCP DOMAIN-CONTAINING PROTEIN"/>
    <property type="match status" value="1"/>
</dbReference>
<evidence type="ECO:0000259" key="2">
    <source>
        <dbReference type="Pfam" id="PF00188"/>
    </source>
</evidence>
<sequence length="188" mass="21004">MHTDTNDWTNVVTQVKKPQTTKPVVTRPVVTKPVDKPETTAPVAQPEAPKPTTPESNVGQAGDSQVNQFEKEVVRLTNIERSKQGLKPLTLNVELSKVARIKSKDMVDKKYFDHNSPTYGSPFDMMKSFGISYKAAGENIAYGQRTPEEVVKGWMNSPGHRANILNGNFTEIGVGFYNNYWTQMFIGK</sequence>
<feature type="domain" description="SCP" evidence="2">
    <location>
        <begin position="75"/>
        <end position="181"/>
    </location>
</feature>
<organism evidence="3">
    <name type="scientific">bioreactor metagenome</name>
    <dbReference type="NCBI Taxonomy" id="1076179"/>
    <lineage>
        <taxon>unclassified sequences</taxon>
        <taxon>metagenomes</taxon>
        <taxon>ecological metagenomes</taxon>
    </lineage>
</organism>
<gene>
    <name evidence="3" type="ORF">SDC9_158130</name>
</gene>
<dbReference type="SUPFAM" id="SSF55797">
    <property type="entry name" value="PR-1-like"/>
    <property type="match status" value="1"/>
</dbReference>
<evidence type="ECO:0000313" key="3">
    <source>
        <dbReference type="EMBL" id="MPN10833.1"/>
    </source>
</evidence>
<dbReference type="InterPro" id="IPR035940">
    <property type="entry name" value="CAP_sf"/>
</dbReference>
<comment type="caution">
    <text evidence="3">The sequence shown here is derived from an EMBL/GenBank/DDBJ whole genome shotgun (WGS) entry which is preliminary data.</text>
</comment>
<feature type="compositionally biased region" description="Polar residues" evidence="1">
    <location>
        <begin position="1"/>
        <end position="10"/>
    </location>
</feature>
<dbReference type="Gene3D" id="3.40.33.10">
    <property type="entry name" value="CAP"/>
    <property type="match status" value="1"/>
</dbReference>
<evidence type="ECO:0000256" key="1">
    <source>
        <dbReference type="SAM" id="MobiDB-lite"/>
    </source>
</evidence>
<accession>A0A645FEM0</accession>
<reference evidence="3" key="1">
    <citation type="submission" date="2019-08" db="EMBL/GenBank/DDBJ databases">
        <authorList>
            <person name="Kucharzyk K."/>
            <person name="Murdoch R.W."/>
            <person name="Higgins S."/>
            <person name="Loffler F."/>
        </authorList>
    </citation>
    <scope>NUCLEOTIDE SEQUENCE</scope>
</reference>
<dbReference type="AlphaFoldDB" id="A0A645FEM0"/>
<dbReference type="EMBL" id="VSSQ01057018">
    <property type="protein sequence ID" value="MPN10833.1"/>
    <property type="molecule type" value="Genomic_DNA"/>
</dbReference>
<dbReference type="Pfam" id="PF00188">
    <property type="entry name" value="CAP"/>
    <property type="match status" value="1"/>
</dbReference>